<dbReference type="STRING" id="37928.SAMN04489742_0609"/>
<dbReference type="InterPro" id="IPR011990">
    <property type="entry name" value="TPR-like_helical_dom_sf"/>
</dbReference>
<dbReference type="InterPro" id="IPR051677">
    <property type="entry name" value="AfsR-DnrI-RedD_regulator"/>
</dbReference>
<proteinExistence type="inferred from homology"/>
<dbReference type="SMART" id="SM00862">
    <property type="entry name" value="Trans_reg_C"/>
    <property type="match status" value="1"/>
</dbReference>
<keyword evidence="3 5" id="KW-0238">DNA-binding</keyword>
<evidence type="ECO:0000256" key="5">
    <source>
        <dbReference type="PROSITE-ProRule" id="PRU01091"/>
    </source>
</evidence>
<dbReference type="EMBL" id="FNKH01000002">
    <property type="protein sequence ID" value="SDQ31822.1"/>
    <property type="molecule type" value="Genomic_DNA"/>
</dbReference>
<dbReference type="Pfam" id="PF00486">
    <property type="entry name" value="Trans_reg_C"/>
    <property type="match status" value="1"/>
</dbReference>
<keyword evidence="2" id="KW-0805">Transcription regulation</keyword>
<reference evidence="7 8" key="1">
    <citation type="submission" date="2016-10" db="EMBL/GenBank/DDBJ databases">
        <authorList>
            <person name="de Groot N.N."/>
        </authorList>
    </citation>
    <scope>NUCLEOTIDE SEQUENCE [LARGE SCALE GENOMIC DNA]</scope>
    <source>
        <strain evidence="7 8">DSM 20117</strain>
    </source>
</reference>
<evidence type="ECO:0000313" key="8">
    <source>
        <dbReference type="Proteomes" id="UP000181917"/>
    </source>
</evidence>
<dbReference type="Proteomes" id="UP000181917">
    <property type="component" value="Unassembled WGS sequence"/>
</dbReference>
<evidence type="ECO:0000256" key="4">
    <source>
        <dbReference type="ARBA" id="ARBA00023163"/>
    </source>
</evidence>
<protein>
    <submittedName>
        <fullName evidence="7">DNA-binding transcriptional activator of the SARP family</fullName>
    </submittedName>
</protein>
<dbReference type="GO" id="GO:0006355">
    <property type="term" value="P:regulation of DNA-templated transcription"/>
    <property type="evidence" value="ECO:0007669"/>
    <property type="project" value="InterPro"/>
</dbReference>
<dbReference type="PANTHER" id="PTHR35807:SF1">
    <property type="entry name" value="TRANSCRIPTIONAL REGULATOR REDD"/>
    <property type="match status" value="1"/>
</dbReference>
<feature type="DNA-binding region" description="OmpR/PhoB-type" evidence="5">
    <location>
        <begin position="16"/>
        <end position="123"/>
    </location>
</feature>
<comment type="similarity">
    <text evidence="1">Belongs to the AfsR/DnrI/RedD regulatory family.</text>
</comment>
<dbReference type="SUPFAM" id="SSF46894">
    <property type="entry name" value="C-terminal effector domain of the bipartite response regulators"/>
    <property type="match status" value="1"/>
</dbReference>
<dbReference type="GO" id="GO:0000160">
    <property type="term" value="P:phosphorelay signal transduction system"/>
    <property type="evidence" value="ECO:0007669"/>
    <property type="project" value="InterPro"/>
</dbReference>
<feature type="domain" description="OmpR/PhoB-type" evidence="6">
    <location>
        <begin position="16"/>
        <end position="123"/>
    </location>
</feature>
<dbReference type="AlphaFoldDB" id="A0A1H0ZWT8"/>
<evidence type="ECO:0000256" key="1">
    <source>
        <dbReference type="ARBA" id="ARBA00005820"/>
    </source>
</evidence>
<dbReference type="InterPro" id="IPR016032">
    <property type="entry name" value="Sig_transdc_resp-reg_C-effctor"/>
</dbReference>
<dbReference type="SMART" id="SM01043">
    <property type="entry name" value="BTAD"/>
    <property type="match status" value="1"/>
</dbReference>
<keyword evidence="8" id="KW-1185">Reference proteome</keyword>
<evidence type="ECO:0000256" key="2">
    <source>
        <dbReference type="ARBA" id="ARBA00023015"/>
    </source>
</evidence>
<dbReference type="Gene3D" id="1.25.40.10">
    <property type="entry name" value="Tetratricopeptide repeat domain"/>
    <property type="match status" value="1"/>
</dbReference>
<dbReference type="InterPro" id="IPR001867">
    <property type="entry name" value="OmpR/PhoB-type_DNA-bd"/>
</dbReference>
<dbReference type="PROSITE" id="PS51755">
    <property type="entry name" value="OMPR_PHOB"/>
    <property type="match status" value="1"/>
</dbReference>
<evidence type="ECO:0000259" key="6">
    <source>
        <dbReference type="PROSITE" id="PS51755"/>
    </source>
</evidence>
<organism evidence="7 8">
    <name type="scientific">Crystallibacter crystallopoietes</name>
    <dbReference type="NCBI Taxonomy" id="37928"/>
    <lineage>
        <taxon>Bacteria</taxon>
        <taxon>Bacillati</taxon>
        <taxon>Actinomycetota</taxon>
        <taxon>Actinomycetes</taxon>
        <taxon>Micrococcales</taxon>
        <taxon>Micrococcaceae</taxon>
        <taxon>Crystallibacter</taxon>
    </lineage>
</organism>
<sequence length="334" mass="35922">MGNARIGGCEMQGGCVEQLTAGHATPISVQMIGNLEVRRGETVLTSTTLGSPKARQIFEILLLRLGSPVSKGELIELLWGGRPPGKAQATLESYVSLLRRSLQPGDAKTGPLRTATGSYVLDPDLVEVDLVRFNQLVAQADESAPAEAYPLLAQALKLASAPLLGDELATEWADEARVHHASLVTSVQIRAAETAEHLGRTQDAVHWAEQAVASEPLNERAWSTLVTTLESAGRYAEGLQAYDKCRRLLDRELGCTPGPTLRDAHARLLQKTVEDDGELSEVLAALLYLNDRMRAQPAHQNTRASTKRAQGSSSYTNTAGRVISAFLNKALTVG</sequence>
<dbReference type="SUPFAM" id="SSF48452">
    <property type="entry name" value="TPR-like"/>
    <property type="match status" value="1"/>
</dbReference>
<dbReference type="InterPro" id="IPR005158">
    <property type="entry name" value="BTAD"/>
</dbReference>
<name>A0A1H0ZWT8_9MICC</name>
<evidence type="ECO:0000256" key="3">
    <source>
        <dbReference type="ARBA" id="ARBA00023125"/>
    </source>
</evidence>
<accession>A0A1H0ZWT8</accession>
<keyword evidence="4" id="KW-0804">Transcription</keyword>
<gene>
    <name evidence="7" type="ORF">SAMN04489742_0609</name>
</gene>
<dbReference type="Gene3D" id="1.10.10.10">
    <property type="entry name" value="Winged helix-like DNA-binding domain superfamily/Winged helix DNA-binding domain"/>
    <property type="match status" value="1"/>
</dbReference>
<dbReference type="GO" id="GO:0003677">
    <property type="term" value="F:DNA binding"/>
    <property type="evidence" value="ECO:0007669"/>
    <property type="project" value="UniProtKB-UniRule"/>
</dbReference>
<evidence type="ECO:0000313" key="7">
    <source>
        <dbReference type="EMBL" id="SDQ31822.1"/>
    </source>
</evidence>
<dbReference type="Pfam" id="PF03704">
    <property type="entry name" value="BTAD"/>
    <property type="match status" value="1"/>
</dbReference>
<dbReference type="PANTHER" id="PTHR35807">
    <property type="entry name" value="TRANSCRIPTIONAL REGULATOR REDD-RELATED"/>
    <property type="match status" value="1"/>
</dbReference>
<dbReference type="InterPro" id="IPR036388">
    <property type="entry name" value="WH-like_DNA-bd_sf"/>
</dbReference>